<dbReference type="EMBL" id="BGZK01000777">
    <property type="protein sequence ID" value="GBP60040.1"/>
    <property type="molecule type" value="Genomic_DNA"/>
</dbReference>
<proteinExistence type="predicted"/>
<evidence type="ECO:0000313" key="1">
    <source>
        <dbReference type="EMBL" id="GBP60040.1"/>
    </source>
</evidence>
<comment type="caution">
    <text evidence="1">The sequence shown here is derived from an EMBL/GenBank/DDBJ whole genome shotgun (WGS) entry which is preliminary data.</text>
</comment>
<evidence type="ECO:0000313" key="2">
    <source>
        <dbReference type="Proteomes" id="UP000299102"/>
    </source>
</evidence>
<name>A0A4C1XAD8_EUMVA</name>
<accession>A0A4C1XAD8</accession>
<dbReference type="AlphaFoldDB" id="A0A4C1XAD8"/>
<dbReference type="Proteomes" id="UP000299102">
    <property type="component" value="Unassembled WGS sequence"/>
</dbReference>
<organism evidence="1 2">
    <name type="scientific">Eumeta variegata</name>
    <name type="common">Bagworm moth</name>
    <name type="synonym">Eumeta japonica</name>
    <dbReference type="NCBI Taxonomy" id="151549"/>
    <lineage>
        <taxon>Eukaryota</taxon>
        <taxon>Metazoa</taxon>
        <taxon>Ecdysozoa</taxon>
        <taxon>Arthropoda</taxon>
        <taxon>Hexapoda</taxon>
        <taxon>Insecta</taxon>
        <taxon>Pterygota</taxon>
        <taxon>Neoptera</taxon>
        <taxon>Endopterygota</taxon>
        <taxon>Lepidoptera</taxon>
        <taxon>Glossata</taxon>
        <taxon>Ditrysia</taxon>
        <taxon>Tineoidea</taxon>
        <taxon>Psychidae</taxon>
        <taxon>Oiketicinae</taxon>
        <taxon>Eumeta</taxon>
    </lineage>
</organism>
<dbReference type="OrthoDB" id="10063284at2759"/>
<gene>
    <name evidence="1" type="ORF">EVAR_44250_1</name>
</gene>
<protein>
    <submittedName>
        <fullName evidence="1">Uncharacterized protein</fullName>
    </submittedName>
</protein>
<sequence>MRLELKAKGPPRPEIALSQKCRKKTKTFIRAFKSEQYIKTPWLCGCEDSNKLFCFPCLVFGACAGAGDGGESVWTDTNVNDLAQLSIKVKEHSQSRFHIAMEHSVYHTSHTTRKSAGIRYSSCIVRTWLGAAIWSTWYNFSHALRDDSQRLSAVIEEYIVIKATLSVQNDCFYEELPSLFSTHI</sequence>
<keyword evidence="2" id="KW-1185">Reference proteome</keyword>
<reference evidence="1 2" key="1">
    <citation type="journal article" date="2019" name="Commun. Biol.">
        <title>The bagworm genome reveals a unique fibroin gene that provides high tensile strength.</title>
        <authorList>
            <person name="Kono N."/>
            <person name="Nakamura H."/>
            <person name="Ohtoshi R."/>
            <person name="Tomita M."/>
            <person name="Numata K."/>
            <person name="Arakawa K."/>
        </authorList>
    </citation>
    <scope>NUCLEOTIDE SEQUENCE [LARGE SCALE GENOMIC DNA]</scope>
</reference>